<dbReference type="EMBL" id="LXQA010613786">
    <property type="protein sequence ID" value="MCI62145.1"/>
    <property type="molecule type" value="Genomic_DNA"/>
</dbReference>
<feature type="non-terminal residue" evidence="2">
    <location>
        <position position="1"/>
    </location>
</feature>
<protein>
    <submittedName>
        <fullName evidence="2">Uncharacterized protein</fullName>
    </submittedName>
</protein>
<comment type="caution">
    <text evidence="2">The sequence shown here is derived from an EMBL/GenBank/DDBJ whole genome shotgun (WGS) entry which is preliminary data.</text>
</comment>
<evidence type="ECO:0000256" key="1">
    <source>
        <dbReference type="SAM" id="MobiDB-lite"/>
    </source>
</evidence>
<name>A0A392TQM6_9FABA</name>
<feature type="region of interest" description="Disordered" evidence="1">
    <location>
        <begin position="1"/>
        <end position="81"/>
    </location>
</feature>
<evidence type="ECO:0000313" key="3">
    <source>
        <dbReference type="Proteomes" id="UP000265520"/>
    </source>
</evidence>
<dbReference type="AlphaFoldDB" id="A0A392TQM6"/>
<dbReference type="Proteomes" id="UP000265520">
    <property type="component" value="Unassembled WGS sequence"/>
</dbReference>
<feature type="non-terminal residue" evidence="2">
    <location>
        <position position="81"/>
    </location>
</feature>
<evidence type="ECO:0000313" key="2">
    <source>
        <dbReference type="EMBL" id="MCI62145.1"/>
    </source>
</evidence>
<accession>A0A392TQM6</accession>
<sequence>IALQDNLDEQHQQKQPVTLNGDEGQDDAEDQILSPAHHETDLPLDMGSEEASGGVMGSNKCTLRRKRSTSYPPCANRSVIS</sequence>
<organism evidence="2 3">
    <name type="scientific">Trifolium medium</name>
    <dbReference type="NCBI Taxonomy" id="97028"/>
    <lineage>
        <taxon>Eukaryota</taxon>
        <taxon>Viridiplantae</taxon>
        <taxon>Streptophyta</taxon>
        <taxon>Embryophyta</taxon>
        <taxon>Tracheophyta</taxon>
        <taxon>Spermatophyta</taxon>
        <taxon>Magnoliopsida</taxon>
        <taxon>eudicotyledons</taxon>
        <taxon>Gunneridae</taxon>
        <taxon>Pentapetalae</taxon>
        <taxon>rosids</taxon>
        <taxon>fabids</taxon>
        <taxon>Fabales</taxon>
        <taxon>Fabaceae</taxon>
        <taxon>Papilionoideae</taxon>
        <taxon>50 kb inversion clade</taxon>
        <taxon>NPAAA clade</taxon>
        <taxon>Hologalegina</taxon>
        <taxon>IRL clade</taxon>
        <taxon>Trifolieae</taxon>
        <taxon>Trifolium</taxon>
    </lineage>
</organism>
<keyword evidence="3" id="KW-1185">Reference proteome</keyword>
<proteinExistence type="predicted"/>
<reference evidence="2 3" key="1">
    <citation type="journal article" date="2018" name="Front. Plant Sci.">
        <title>Red Clover (Trifolium pratense) and Zigzag Clover (T. medium) - A Picture of Genomic Similarities and Differences.</title>
        <authorList>
            <person name="Dluhosova J."/>
            <person name="Istvanek J."/>
            <person name="Nedelnik J."/>
            <person name="Repkova J."/>
        </authorList>
    </citation>
    <scope>NUCLEOTIDE SEQUENCE [LARGE SCALE GENOMIC DNA]</scope>
    <source>
        <strain evidence="3">cv. 10/8</strain>
        <tissue evidence="2">Leaf</tissue>
    </source>
</reference>